<evidence type="ECO:0000259" key="13">
    <source>
        <dbReference type="Pfam" id="PF17039"/>
    </source>
</evidence>
<dbReference type="PANTHER" id="PTHR11929">
    <property type="entry name" value="ALPHA- 1,3 -FUCOSYLTRANSFERASE"/>
    <property type="match status" value="1"/>
</dbReference>
<keyword evidence="5 11" id="KW-0808">Transferase</keyword>
<proteinExistence type="inferred from homology"/>
<evidence type="ECO:0000256" key="6">
    <source>
        <dbReference type="ARBA" id="ARBA00022692"/>
    </source>
</evidence>
<evidence type="ECO:0000256" key="8">
    <source>
        <dbReference type="ARBA" id="ARBA00022989"/>
    </source>
</evidence>
<evidence type="ECO:0000256" key="7">
    <source>
        <dbReference type="ARBA" id="ARBA00022968"/>
    </source>
</evidence>
<dbReference type="OrthoDB" id="427096at2759"/>
<evidence type="ECO:0000256" key="5">
    <source>
        <dbReference type="ARBA" id="ARBA00022679"/>
    </source>
</evidence>
<keyword evidence="9" id="KW-0472">Membrane</keyword>
<dbReference type="SUPFAM" id="SSF53756">
    <property type="entry name" value="UDP-Glycosyltransferase/glycogen phosphorylase"/>
    <property type="match status" value="1"/>
</dbReference>
<dbReference type="EMBL" id="KZ345164">
    <property type="protein sequence ID" value="PIO75220.1"/>
    <property type="molecule type" value="Genomic_DNA"/>
</dbReference>
<reference evidence="14 15" key="1">
    <citation type="submission" date="2015-09" db="EMBL/GenBank/DDBJ databases">
        <title>Draft genome of the parasitic nematode Teladorsagia circumcincta isolate WARC Sus (inbred).</title>
        <authorList>
            <person name="Mitreva M."/>
        </authorList>
    </citation>
    <scope>NUCLEOTIDE SEQUENCE [LARGE SCALE GENOMIC DNA]</scope>
    <source>
        <strain evidence="14 15">S</strain>
    </source>
</reference>
<evidence type="ECO:0000256" key="3">
    <source>
        <dbReference type="ARBA" id="ARBA00008919"/>
    </source>
</evidence>
<comment type="pathway">
    <text evidence="2">Protein modification; protein glycosylation.</text>
</comment>
<accession>A0A2G9V0C6</accession>
<feature type="non-terminal residue" evidence="14">
    <location>
        <position position="1"/>
    </location>
</feature>
<evidence type="ECO:0000256" key="9">
    <source>
        <dbReference type="ARBA" id="ARBA00023136"/>
    </source>
</evidence>
<comment type="similarity">
    <text evidence="3 11">Belongs to the glycosyltransferase 10 family.</text>
</comment>
<keyword evidence="4 11" id="KW-0328">Glycosyltransferase</keyword>
<dbReference type="InterPro" id="IPR038577">
    <property type="entry name" value="GT10-like_C_sf"/>
</dbReference>
<keyword evidence="7" id="KW-0735">Signal-anchor</keyword>
<feature type="domain" description="Fucosyltransferase C-terminal" evidence="12">
    <location>
        <begin position="79"/>
        <end position="189"/>
    </location>
</feature>
<dbReference type="InterPro" id="IPR031481">
    <property type="entry name" value="Glyco_tran_10_N"/>
</dbReference>
<evidence type="ECO:0000256" key="2">
    <source>
        <dbReference type="ARBA" id="ARBA00004922"/>
    </source>
</evidence>
<dbReference type="EC" id="2.4.1.-" evidence="11"/>
<evidence type="ECO:0000256" key="4">
    <source>
        <dbReference type="ARBA" id="ARBA00022676"/>
    </source>
</evidence>
<gene>
    <name evidence="14" type="ORF">TELCIR_02742</name>
</gene>
<protein>
    <recommendedName>
        <fullName evidence="11">Fucosyltransferase</fullName>
        <ecNumber evidence="11">2.4.1.-</ecNumber>
    </recommendedName>
</protein>
<sequence length="306" mass="35424">KHKYTADVIMFGENSAWEPPSPRPHNQLWIIRLLESPENTHSLKAYDNQVNVTISYRQDSDLPIAYGRYEAFPTPQESITTVDIFGACGKRSPNKVEAHRMIREHYKFYLAFENSNCHQYITEKFWINALRNDAIPIVMGAPKADYIKVAPPNSFIHVDDYTPEQLSRYLLYLDRNRTAYNEYFAWKTGVVWLAYAEMVWITSQLSYWAAQAVTNGFPQAVIMIGFLFTFSQIEDDEETLTFFRTKVAIKAIICAWYTILKIYVFVTVHRSISIGSSVTEQMDYYFNGRNNFSSMTSGKKAIRIAS</sequence>
<evidence type="ECO:0000313" key="15">
    <source>
        <dbReference type="Proteomes" id="UP000230423"/>
    </source>
</evidence>
<feature type="domain" description="Fucosyltransferase N-terminal" evidence="13">
    <location>
        <begin position="18"/>
        <end position="67"/>
    </location>
</feature>
<dbReference type="Gene3D" id="3.40.50.11660">
    <property type="entry name" value="Glycosyl transferase family 10, C-terminal domain"/>
    <property type="match status" value="1"/>
</dbReference>
<dbReference type="PANTHER" id="PTHR11929:SF226">
    <property type="entry name" value="ATP-DEPENDENT DNA HELICASE-RELATED"/>
    <property type="match status" value="1"/>
</dbReference>
<keyword evidence="10" id="KW-0325">Glycoprotein</keyword>
<dbReference type="InterPro" id="IPR001503">
    <property type="entry name" value="Glyco_trans_10"/>
</dbReference>
<dbReference type="GO" id="GO:0046920">
    <property type="term" value="F:alpha-(1-&gt;3)-fucosyltransferase activity"/>
    <property type="evidence" value="ECO:0007669"/>
    <property type="project" value="TreeGrafter"/>
</dbReference>
<keyword evidence="8" id="KW-1133">Transmembrane helix</keyword>
<dbReference type="GO" id="GO:0032580">
    <property type="term" value="C:Golgi cisterna membrane"/>
    <property type="evidence" value="ECO:0007669"/>
    <property type="project" value="UniProtKB-SubCell"/>
</dbReference>
<evidence type="ECO:0000256" key="1">
    <source>
        <dbReference type="ARBA" id="ARBA00004447"/>
    </source>
</evidence>
<evidence type="ECO:0000256" key="11">
    <source>
        <dbReference type="RuleBase" id="RU003832"/>
    </source>
</evidence>
<evidence type="ECO:0000259" key="12">
    <source>
        <dbReference type="Pfam" id="PF00852"/>
    </source>
</evidence>
<keyword evidence="11" id="KW-0333">Golgi apparatus</keyword>
<dbReference type="Pfam" id="PF00852">
    <property type="entry name" value="Glyco_transf_10"/>
    <property type="match status" value="1"/>
</dbReference>
<organism evidence="14 15">
    <name type="scientific">Teladorsagia circumcincta</name>
    <name type="common">Brown stomach worm</name>
    <name type="synonym">Ostertagia circumcincta</name>
    <dbReference type="NCBI Taxonomy" id="45464"/>
    <lineage>
        <taxon>Eukaryota</taxon>
        <taxon>Metazoa</taxon>
        <taxon>Ecdysozoa</taxon>
        <taxon>Nematoda</taxon>
        <taxon>Chromadorea</taxon>
        <taxon>Rhabditida</taxon>
        <taxon>Rhabditina</taxon>
        <taxon>Rhabditomorpha</taxon>
        <taxon>Strongyloidea</taxon>
        <taxon>Trichostrongylidae</taxon>
        <taxon>Teladorsagia</taxon>
    </lineage>
</organism>
<dbReference type="Proteomes" id="UP000230423">
    <property type="component" value="Unassembled WGS sequence"/>
</dbReference>
<evidence type="ECO:0000256" key="10">
    <source>
        <dbReference type="ARBA" id="ARBA00023180"/>
    </source>
</evidence>
<dbReference type="UniPathway" id="UPA00378"/>
<keyword evidence="15" id="KW-1185">Reference proteome</keyword>
<comment type="subcellular location">
    <subcellularLocation>
        <location evidence="1 11">Golgi apparatus</location>
        <location evidence="1 11">Golgi stack membrane</location>
        <topology evidence="1 11">Single-pass type II membrane protein</topology>
    </subcellularLocation>
</comment>
<name>A0A2G9V0C6_TELCI</name>
<evidence type="ECO:0000313" key="14">
    <source>
        <dbReference type="EMBL" id="PIO75220.1"/>
    </source>
</evidence>
<dbReference type="Pfam" id="PF17039">
    <property type="entry name" value="Glyco_tran_10_N"/>
    <property type="match status" value="1"/>
</dbReference>
<dbReference type="AlphaFoldDB" id="A0A2G9V0C6"/>
<keyword evidence="6 11" id="KW-0812">Transmembrane</keyword>
<dbReference type="InterPro" id="IPR055270">
    <property type="entry name" value="Glyco_tran_10_C"/>
</dbReference>